<dbReference type="STRING" id="1230097.A0A423VDC3"/>
<feature type="compositionally biased region" description="Polar residues" evidence="1">
    <location>
        <begin position="583"/>
        <end position="593"/>
    </location>
</feature>
<feature type="region of interest" description="Disordered" evidence="1">
    <location>
        <begin position="113"/>
        <end position="208"/>
    </location>
</feature>
<feature type="compositionally biased region" description="Acidic residues" evidence="1">
    <location>
        <begin position="529"/>
        <end position="540"/>
    </location>
</feature>
<dbReference type="Proteomes" id="UP000285146">
    <property type="component" value="Unassembled WGS sequence"/>
</dbReference>
<proteinExistence type="predicted"/>
<feature type="region of interest" description="Disordered" evidence="1">
    <location>
        <begin position="258"/>
        <end position="404"/>
    </location>
</feature>
<feature type="compositionally biased region" description="Pro residues" evidence="1">
    <location>
        <begin position="1167"/>
        <end position="1183"/>
    </location>
</feature>
<dbReference type="OrthoDB" id="5408302at2759"/>
<feature type="region of interest" description="Disordered" evidence="1">
    <location>
        <begin position="526"/>
        <end position="569"/>
    </location>
</feature>
<feature type="compositionally biased region" description="Acidic residues" evidence="1">
    <location>
        <begin position="489"/>
        <end position="499"/>
    </location>
</feature>
<feature type="region of interest" description="Disordered" evidence="1">
    <location>
        <begin position="583"/>
        <end position="609"/>
    </location>
</feature>
<accession>A0A423VDC3</accession>
<reference evidence="2 3" key="1">
    <citation type="submission" date="2015-09" db="EMBL/GenBank/DDBJ databases">
        <title>Host preference determinants of Valsa canker pathogens revealed by comparative genomics.</title>
        <authorList>
            <person name="Yin Z."/>
            <person name="Huang L."/>
        </authorList>
    </citation>
    <scope>NUCLEOTIDE SEQUENCE [LARGE SCALE GENOMIC DNA]</scope>
    <source>
        <strain evidence="2 3">SXYLt</strain>
    </source>
</reference>
<feature type="compositionally biased region" description="Basic residues" evidence="1">
    <location>
        <begin position="1"/>
        <end position="11"/>
    </location>
</feature>
<keyword evidence="3" id="KW-1185">Reference proteome</keyword>
<dbReference type="InParanoid" id="A0A423VDC3"/>
<protein>
    <submittedName>
        <fullName evidence="2">Uncharacterized protein</fullName>
    </submittedName>
</protein>
<comment type="caution">
    <text evidence="2">The sequence shown here is derived from an EMBL/GenBank/DDBJ whole genome shotgun (WGS) entry which is preliminary data.</text>
</comment>
<feature type="compositionally biased region" description="Pro residues" evidence="1">
    <location>
        <begin position="1081"/>
        <end position="1107"/>
    </location>
</feature>
<evidence type="ECO:0000256" key="1">
    <source>
        <dbReference type="SAM" id="MobiDB-lite"/>
    </source>
</evidence>
<evidence type="ECO:0000313" key="2">
    <source>
        <dbReference type="EMBL" id="ROV88771.1"/>
    </source>
</evidence>
<feature type="compositionally biased region" description="Polar residues" evidence="1">
    <location>
        <begin position="300"/>
        <end position="319"/>
    </location>
</feature>
<feature type="compositionally biased region" description="Polar residues" evidence="1">
    <location>
        <begin position="549"/>
        <end position="562"/>
    </location>
</feature>
<feature type="compositionally biased region" description="Low complexity" evidence="1">
    <location>
        <begin position="116"/>
        <end position="125"/>
    </location>
</feature>
<feature type="region of interest" description="Disordered" evidence="1">
    <location>
        <begin position="1059"/>
        <end position="1135"/>
    </location>
</feature>
<feature type="compositionally biased region" description="Polar residues" evidence="1">
    <location>
        <begin position="80"/>
        <end position="97"/>
    </location>
</feature>
<gene>
    <name evidence="2" type="ORF">VPNG_10281</name>
</gene>
<evidence type="ECO:0000313" key="3">
    <source>
        <dbReference type="Proteomes" id="UP000285146"/>
    </source>
</evidence>
<feature type="compositionally biased region" description="Low complexity" evidence="1">
    <location>
        <begin position="1184"/>
        <end position="1193"/>
    </location>
</feature>
<feature type="region of interest" description="Disordered" evidence="1">
    <location>
        <begin position="1"/>
        <end position="99"/>
    </location>
</feature>
<feature type="region of interest" description="Disordered" evidence="1">
    <location>
        <begin position="999"/>
        <end position="1046"/>
    </location>
</feature>
<organism evidence="2 3">
    <name type="scientific">Cytospora leucostoma</name>
    <dbReference type="NCBI Taxonomy" id="1230097"/>
    <lineage>
        <taxon>Eukaryota</taxon>
        <taxon>Fungi</taxon>
        <taxon>Dikarya</taxon>
        <taxon>Ascomycota</taxon>
        <taxon>Pezizomycotina</taxon>
        <taxon>Sordariomycetes</taxon>
        <taxon>Sordariomycetidae</taxon>
        <taxon>Diaporthales</taxon>
        <taxon>Cytosporaceae</taxon>
        <taxon>Cytospora</taxon>
    </lineage>
</organism>
<feature type="compositionally biased region" description="Acidic residues" evidence="1">
    <location>
        <begin position="597"/>
        <end position="609"/>
    </location>
</feature>
<feature type="region of interest" description="Disordered" evidence="1">
    <location>
        <begin position="743"/>
        <end position="766"/>
    </location>
</feature>
<feature type="region of interest" description="Disordered" evidence="1">
    <location>
        <begin position="445"/>
        <end position="472"/>
    </location>
</feature>
<feature type="compositionally biased region" description="Basic and acidic residues" evidence="1">
    <location>
        <begin position="325"/>
        <end position="343"/>
    </location>
</feature>
<feature type="compositionally biased region" description="Basic and acidic residues" evidence="1">
    <location>
        <begin position="445"/>
        <end position="454"/>
    </location>
</feature>
<feature type="region of interest" description="Disordered" evidence="1">
    <location>
        <begin position="802"/>
        <end position="831"/>
    </location>
</feature>
<sequence length="1293" mass="139738">MLSHFRIHRRGPSNPPSPIPDQLSPFDHADHPQTVQDIASRPEFLPRPTNASNTPPVQPSSTRTDAEPTPIRKPSEQSLKDTTSLSVKSSYNGNESNFMGGLALENYRRVFESNRRNSASQASAAKETPRNKPQPPPINTNLPPAHRPNPIPLKETKSASFFVPPKESQNSAGTTGKRPAGTRLISEPAGIPASPSATESQRGKKGLPFLKNPMSGLLMRRKASQNVPDLHPLPLPQNPVEATYDPRIKGTRVHDFSAPRQRVVPTRKPTVPGAEVWNGFDKNRGGAPSINSDLPLRAQTGRSSSAVSENTQTGASEAGSQGRAELSKEPSERSVNEPKRISLEESPLPKPESSPEDGAVSTRPISKKSNSAPNNGIDLTEKANMDKTNPSTRTTRSRHISLTDGSMMERTVSALPKHMKSTSSRFSFDMVGAARAEKLLEERHRQRELERKGTDPMPSNHDSRFDEFDDDGFDYDAAMADDGFEEEIPMIGDDDDDDHYGDHDREHDHDVLGEDACFEEEIPMVADETSNEEDDPDNDQENFAGFVFQRSNPQSSLATPATTGLMATPRDAKGDVVGFAMTKDTTPTSQAATSEAADMDDASDMSEDDSELAGLGIQGLHHPPKTRYDPTVFQERRNMAPIDDVGAGPADAQDKELYFDEGLLEELKMEADEIQQSTFDESIFDIEDTDQFGRPIPGAFAQAMKVVQEQEHTKIESDITPASGISESTAHTSISMHLQPMPSMTEKGFQDAPDEDAAPPVSPSQLTSDDKMLAYQAALAEAAHKAAESGWKFKWEEQTEALPPSADPGVTITSPTTDSHPSSGSQKLGDTVFPDYDDDGFRGGFDDEFDDEFFDEDFIAEANAEALAYDSDGFYGQEFGFYSAPIPQGHSVASTSNGSSPADENLYGGYFGPSGVNRTKSGRVVSREPNLTPITERSEYSNRNSIMSLALPGAALGSSEGRGALQSPGLAQLAMMADDGQMNLESLLRLRNKAWGGSQISLSSSREGSPRSERAPAVDRFEGTTSPAPWEIGRPSSSHLANGSHTHVRKNSTYSLWSNSDGASGACSPTLTMSGLSMPNNVPPQPLFPPPPPPPPVPQASPGPQCPPVMEDEEEVSSAGISLDSPTTDAAAAAAAQTNDDAYNANNIQIEAITTHPIETAPSRSYSPPPPPAPLESPPPPPTTTTTFSSPSSRQPGLGHRHKGSAESISYSMVDEDKQSGNTRWVMERRRTAESGEIEILGREFVTGGILDVNTRGVCRQLRTWFSMTETSVNVPYAGRVWLAELGMLTGSL</sequence>
<feature type="compositionally biased region" description="Polar residues" evidence="1">
    <location>
        <begin position="49"/>
        <end position="63"/>
    </location>
</feature>
<name>A0A423VDC3_9PEZI</name>
<feature type="compositionally biased region" description="Polar residues" evidence="1">
    <location>
        <begin position="811"/>
        <end position="828"/>
    </location>
</feature>
<feature type="compositionally biased region" description="Basic and acidic residues" evidence="1">
    <location>
        <begin position="1008"/>
        <end position="1022"/>
    </location>
</feature>
<feature type="compositionally biased region" description="Polar residues" evidence="1">
    <location>
        <begin position="363"/>
        <end position="374"/>
    </location>
</feature>
<feature type="region of interest" description="Disordered" evidence="1">
    <location>
        <begin position="1160"/>
        <end position="1220"/>
    </location>
</feature>
<feature type="compositionally biased region" description="Polar residues" evidence="1">
    <location>
        <begin position="1059"/>
        <end position="1080"/>
    </location>
</feature>
<feature type="region of interest" description="Disordered" evidence="1">
    <location>
        <begin position="489"/>
        <end position="508"/>
    </location>
</feature>
<dbReference type="EMBL" id="LKEB01000113">
    <property type="protein sequence ID" value="ROV88771.1"/>
    <property type="molecule type" value="Genomic_DNA"/>
</dbReference>
<feature type="compositionally biased region" description="Polar residues" evidence="1">
    <location>
        <begin position="1035"/>
        <end position="1046"/>
    </location>
</feature>